<evidence type="ECO:0000256" key="3">
    <source>
        <dbReference type="ARBA" id="ARBA00022490"/>
    </source>
</evidence>
<dbReference type="InterPro" id="IPR042097">
    <property type="entry name" value="Aminopeptidase_N-like_N_sf"/>
</dbReference>
<dbReference type="InterPro" id="IPR000850">
    <property type="entry name" value="Adenylat/UMP-CMP_kin"/>
</dbReference>
<evidence type="ECO:0000256" key="1">
    <source>
        <dbReference type="ARBA" id="ARBA00010136"/>
    </source>
</evidence>
<dbReference type="Gene3D" id="3.40.50.300">
    <property type="entry name" value="P-loop containing nucleotide triphosphate hydrolases"/>
    <property type="match status" value="1"/>
</dbReference>
<feature type="site" description="Transition state stabilizer" evidence="18">
    <location>
        <position position="664"/>
    </location>
</feature>
<dbReference type="GO" id="GO:0046034">
    <property type="term" value="P:ATP metabolic process"/>
    <property type="evidence" value="ECO:0007669"/>
    <property type="project" value="UniProtKB-UniRule"/>
</dbReference>
<dbReference type="Proteomes" id="UP000005239">
    <property type="component" value="Unassembled WGS sequence"/>
</dbReference>
<evidence type="ECO:0000313" key="19">
    <source>
        <dbReference type="EnsemblMetazoa" id="PPA17400.1"/>
    </source>
</evidence>
<comment type="catalytic activity">
    <reaction evidence="14">
        <text>Release of an N-terminal amino acid, preferentially alanine, from a wide range of peptides, amides and arylamides.</text>
        <dbReference type="EC" id="3.4.11.14"/>
    </reaction>
</comment>
<evidence type="ECO:0000256" key="17">
    <source>
        <dbReference type="PIRSR" id="PIRSR634016-3"/>
    </source>
</evidence>
<evidence type="ECO:0000313" key="20">
    <source>
        <dbReference type="Proteomes" id="UP000005239"/>
    </source>
</evidence>
<dbReference type="FunFam" id="2.60.40.1730:FF:000002">
    <property type="entry name" value="Aminopeptidase"/>
    <property type="match status" value="1"/>
</dbReference>
<feature type="binding site" evidence="15">
    <location>
        <begin position="111"/>
        <end position="114"/>
    </location>
    <ligand>
        <name>AMP</name>
        <dbReference type="ChEBI" id="CHEBI:456215"/>
    </ligand>
</feature>
<dbReference type="Pfam" id="PF00406">
    <property type="entry name" value="ADK"/>
    <property type="match status" value="1"/>
</dbReference>
<feature type="binding site" evidence="15">
    <location>
        <position position="197"/>
    </location>
    <ligand>
        <name>AMP</name>
        <dbReference type="ChEBI" id="CHEBI:456215"/>
    </ligand>
</feature>
<keyword evidence="6 17" id="KW-0479">Metal-binding</keyword>
<evidence type="ECO:0000256" key="2">
    <source>
        <dbReference type="ARBA" id="ARBA00022438"/>
    </source>
</evidence>
<feature type="binding site" evidence="17">
    <location>
        <position position="601"/>
    </location>
    <ligand>
        <name>Zn(2+)</name>
        <dbReference type="ChEBI" id="CHEBI:29105"/>
        <note>catalytic</note>
    </ligand>
</feature>
<dbReference type="FunFam" id="1.10.390.10:FF:000006">
    <property type="entry name" value="Puromycin-sensitive aminopeptidase"/>
    <property type="match status" value="1"/>
</dbReference>
<dbReference type="GO" id="GO:0005524">
    <property type="term" value="F:ATP binding"/>
    <property type="evidence" value="ECO:0007669"/>
    <property type="project" value="UniProtKB-KW"/>
</dbReference>
<evidence type="ECO:0000256" key="6">
    <source>
        <dbReference type="ARBA" id="ARBA00022723"/>
    </source>
</evidence>
<feature type="binding site" evidence="15">
    <location>
        <begin position="36"/>
        <end position="41"/>
    </location>
    <ligand>
        <name>ATP</name>
        <dbReference type="ChEBI" id="CHEBI:30616"/>
    </ligand>
</feature>
<evidence type="ECO:0000256" key="5">
    <source>
        <dbReference type="ARBA" id="ARBA00022679"/>
    </source>
</evidence>
<sequence length="1143" mass="126933">MAPNAAVKTEAPAVPKPGVTETVSRGIRAILIGPPGAGKGTQAPLLSEKYQACHLATGDMLRAEVASGSELGQRVKKIMADGQLVTDEIVCEMIEANLNKPPCAKGFILDGFPRTTVQAEKLDALLEKRKTPLDSVIELKIDDELLVRRITGRLFHIASGRSYHVEFNPPKLPMIDDITGEALVKRSDDNETALRKRLEQYHKMTFPLVEFYGKHHLHHEIDASKSMASVSQQIDAIFSKYTKPHQKDLLGSLVVETRLSHSTDRRLAAMACSNGNAPKTAYERLSSSIKPSHYRLQLTPCIKTFSLHGKVEIDVNIEKETGEIKLHSDGLAINKVDIKTTAQNFSDVRTDLGKEMITLTPTSPIAVGKATVSIEFTGELRTNMKGFYRSMYKGEDGVEKVLASTQFESTFARMAFPCFDEPAMKAKFDVELVVDKTLTALSNMPVISETPNGDALKSVRFGTTPIMSTYLLAFAVGELEYIETTTTGGTIVRVYTTAGKKAQGEFSLVLAKRALEWYGEWFAIPYALPKCDLIAVPDFHMGAMENWGLVTFREVALLFDPVKTSNRQKSYIALVVAHELAHLWFGDLVTMYWWTDLWLKEGFASFMEYLFVGHNYDEFKIWLRFARDEITSGMNLDALRNSHPIEVQIDNPNELDEIYDSITYAKSNCVNRMLCEYLGEETFQNGLRIYLARHSYGNATTVDLWNAHSEASGQDIAKMMSGWTQQMGFPLITVKEVKREAGSRVLSLSQKRFIVDGSNDEKDSKWMVPITTLVGPSGKRGTKAILSEETGTITVAVEGDEYVKLNASTGGFYRVAYDAPMFDSLVKAFHTLPPIDRFGFASDCFALMVSGAYSASQFLSLVAICSSESEYAVWGALDDGLNELSVVLSHSDAALKKRLDAFVIKAMVPVLEKLGWEPAAGEDMHRGQLRSLVINRLARSGHEDTIQAALSLFSSKKADLNSDIRSTVFGIAARSGTAEHFAELKKIYETNGFSEVERNAATAMAQTSDVSQRDNYFRYAFKEDKVRSQDLAFVVAASSTTRDGQEYAWEFFKTEQPLLLKKLGGTQDSLYQRAFKYIAEGFCSEAKAKEVESFFCSCPSFTPESVAALDRPIKQVTETIRVNERLLSSNAKSIDEFLSAKGY</sequence>
<dbReference type="GO" id="GO:0005758">
    <property type="term" value="C:mitochondrial intermembrane space"/>
    <property type="evidence" value="ECO:0007669"/>
    <property type="project" value="UniProtKB-SubCell"/>
</dbReference>
<evidence type="ECO:0000256" key="14">
    <source>
        <dbReference type="ARBA" id="ARBA00052895"/>
    </source>
</evidence>
<dbReference type="InterPro" id="IPR050344">
    <property type="entry name" value="Peptidase_M1_aminopeptidases"/>
</dbReference>
<evidence type="ECO:0000256" key="13">
    <source>
        <dbReference type="ARBA" id="ARBA00023128"/>
    </source>
</evidence>
<dbReference type="GO" id="GO:0008270">
    <property type="term" value="F:zinc ion binding"/>
    <property type="evidence" value="ECO:0007669"/>
    <property type="project" value="InterPro"/>
</dbReference>
<dbReference type="Pfam" id="PF11838">
    <property type="entry name" value="ERAP1_C"/>
    <property type="match status" value="1"/>
</dbReference>
<dbReference type="GO" id="GO:0006172">
    <property type="term" value="P:ADP biosynthetic process"/>
    <property type="evidence" value="ECO:0007669"/>
    <property type="project" value="UniProtKB-UniRule"/>
</dbReference>
<dbReference type="Pfam" id="PF01433">
    <property type="entry name" value="Peptidase_M1"/>
    <property type="match status" value="1"/>
</dbReference>
<dbReference type="Pfam" id="PF17900">
    <property type="entry name" value="Peptidase_M1_N"/>
    <property type="match status" value="1"/>
</dbReference>
<reference evidence="20" key="1">
    <citation type="journal article" date="2008" name="Nat. Genet.">
        <title>The Pristionchus pacificus genome provides a unique perspective on nematode lifestyle and parasitism.</title>
        <authorList>
            <person name="Dieterich C."/>
            <person name="Clifton S.W."/>
            <person name="Schuster L.N."/>
            <person name="Chinwalla A."/>
            <person name="Delehaunty K."/>
            <person name="Dinkelacker I."/>
            <person name="Fulton L."/>
            <person name="Fulton R."/>
            <person name="Godfrey J."/>
            <person name="Minx P."/>
            <person name="Mitreva M."/>
            <person name="Roeseler W."/>
            <person name="Tian H."/>
            <person name="Witte H."/>
            <person name="Yang S.P."/>
            <person name="Wilson R.K."/>
            <person name="Sommer R.J."/>
        </authorList>
    </citation>
    <scope>NUCLEOTIDE SEQUENCE [LARGE SCALE GENOMIC DNA]</scope>
    <source>
        <strain evidence="20">PS312</strain>
    </source>
</reference>
<dbReference type="EC" id="2.7.4.3" evidence="15"/>
<keyword evidence="13 15" id="KW-0496">Mitochondrion</keyword>
<dbReference type="SUPFAM" id="SSF63737">
    <property type="entry name" value="Leukotriene A4 hydrolase N-terminal domain"/>
    <property type="match status" value="1"/>
</dbReference>
<dbReference type="GO" id="GO:0005829">
    <property type="term" value="C:cytosol"/>
    <property type="evidence" value="ECO:0007669"/>
    <property type="project" value="UniProtKB-SubCell"/>
</dbReference>
<dbReference type="InterPro" id="IPR027268">
    <property type="entry name" value="Peptidase_M4/M1_CTD_sf"/>
</dbReference>
<dbReference type="PROSITE" id="PS00113">
    <property type="entry name" value="ADENYLATE_KINASE"/>
    <property type="match status" value="1"/>
</dbReference>
<dbReference type="FunFam" id="3.40.50.300:FF:000106">
    <property type="entry name" value="Adenylate kinase mitochondrial"/>
    <property type="match status" value="1"/>
</dbReference>
<dbReference type="PANTHER" id="PTHR11533:SF174">
    <property type="entry name" value="PUROMYCIN-SENSITIVE AMINOPEPTIDASE-RELATED"/>
    <property type="match status" value="1"/>
</dbReference>
<dbReference type="InterPro" id="IPR028587">
    <property type="entry name" value="AK2"/>
</dbReference>
<feature type="binding site" evidence="15">
    <location>
        <begin position="162"/>
        <end position="163"/>
    </location>
    <ligand>
        <name>ATP</name>
        <dbReference type="ChEBI" id="CHEBI:30616"/>
    </ligand>
</feature>
<feature type="binding site" evidence="15">
    <location>
        <position position="153"/>
    </location>
    <ligand>
        <name>ATP</name>
        <dbReference type="ChEBI" id="CHEBI:30616"/>
    </ligand>
</feature>
<dbReference type="Gene3D" id="2.60.40.1730">
    <property type="entry name" value="tricorn interacting facor f3 domain"/>
    <property type="match status" value="1"/>
</dbReference>
<dbReference type="NCBIfam" id="TIGR01351">
    <property type="entry name" value="adk"/>
    <property type="match status" value="1"/>
</dbReference>
<dbReference type="GO" id="GO:0046033">
    <property type="term" value="P:AMP metabolic process"/>
    <property type="evidence" value="ECO:0007669"/>
    <property type="project" value="UniProtKB-UniRule"/>
</dbReference>
<dbReference type="EnsemblMetazoa" id="PPA17400.1">
    <property type="protein sequence ID" value="PPA17400.1"/>
    <property type="gene ID" value="WBGene00106954"/>
</dbReference>
<feature type="binding site" evidence="15">
    <location>
        <begin position="83"/>
        <end position="85"/>
    </location>
    <ligand>
        <name>AMP</name>
        <dbReference type="ChEBI" id="CHEBI:456215"/>
    </ligand>
</feature>
<keyword evidence="20" id="KW-1185">Reference proteome</keyword>
<dbReference type="Gene3D" id="2.60.40.1910">
    <property type="match status" value="1"/>
</dbReference>
<dbReference type="HAMAP" id="MF_00235">
    <property type="entry name" value="Adenylate_kinase_Adk"/>
    <property type="match status" value="1"/>
</dbReference>
<dbReference type="GO" id="GO:0016285">
    <property type="term" value="F:alanyl aminopeptidase activity"/>
    <property type="evidence" value="ECO:0007669"/>
    <property type="project" value="UniProtKB-EC"/>
</dbReference>
<proteinExistence type="inferred from homology"/>
<keyword evidence="9" id="KW-0378">Hydrolase</keyword>
<evidence type="ECO:0000256" key="18">
    <source>
        <dbReference type="PIRSR" id="PIRSR634016-4"/>
    </source>
</evidence>
<dbReference type="NCBIfam" id="NF001381">
    <property type="entry name" value="PRK00279.1-3"/>
    <property type="match status" value="1"/>
</dbReference>
<dbReference type="GO" id="GO:0006508">
    <property type="term" value="P:proteolysis"/>
    <property type="evidence" value="ECO:0000318"/>
    <property type="project" value="GO_Central"/>
</dbReference>
<evidence type="ECO:0000256" key="15">
    <source>
        <dbReference type="HAMAP-Rule" id="MF_03168"/>
    </source>
</evidence>
<dbReference type="FunFam" id="2.60.40.1910:FF:000002">
    <property type="entry name" value="Aminopeptidase"/>
    <property type="match status" value="1"/>
</dbReference>
<dbReference type="AlphaFoldDB" id="A0A2A6D033"/>
<dbReference type="NCBIfam" id="NF011100">
    <property type="entry name" value="PRK14527.1"/>
    <property type="match status" value="1"/>
</dbReference>
<comment type="domain">
    <text evidence="15">Consists of three domains, a large central CORE domain and two small peripheral domains, NMPbind and LID, which undergo movements during catalysis. The LID domain closes over the site of phosphoryl transfer upon ATP binding. Assembling and dissambling the active center during each catalytic cycle provides an effective means to prevent ATP hydrolysis.</text>
</comment>
<dbReference type="InterPro" id="IPR014782">
    <property type="entry name" value="Peptidase_M1_dom"/>
</dbReference>
<comment type="catalytic activity">
    <reaction evidence="15">
        <text>AMP + ATP = 2 ADP</text>
        <dbReference type="Rhea" id="RHEA:12973"/>
        <dbReference type="ChEBI" id="CHEBI:30616"/>
        <dbReference type="ChEBI" id="CHEBI:456215"/>
        <dbReference type="ChEBI" id="CHEBI:456216"/>
        <dbReference type="EC" id="2.7.4.3"/>
    </reaction>
</comment>
<evidence type="ECO:0000256" key="16">
    <source>
        <dbReference type="PIRSR" id="PIRSR634016-1"/>
    </source>
</evidence>
<keyword evidence="11 15" id="KW-0067">ATP-binding</keyword>
<feature type="region of interest" description="LID" evidence="15">
    <location>
        <begin position="152"/>
        <end position="189"/>
    </location>
</feature>
<keyword evidence="4" id="KW-0645">Protease</keyword>
<dbReference type="Pfam" id="PF05191">
    <property type="entry name" value="ADK_lid"/>
    <property type="match status" value="1"/>
</dbReference>
<reference evidence="19" key="2">
    <citation type="submission" date="2022-06" db="UniProtKB">
        <authorList>
            <consortium name="EnsemblMetazoa"/>
        </authorList>
    </citation>
    <scope>IDENTIFICATION</scope>
    <source>
        <strain evidence="19">PS312</strain>
    </source>
</reference>
<feature type="binding site" evidence="15">
    <location>
        <position position="62"/>
    </location>
    <ligand>
        <name>AMP</name>
        <dbReference type="ChEBI" id="CHEBI:456215"/>
    </ligand>
</feature>
<gene>
    <name evidence="19" type="primary">WBGene00106954</name>
</gene>
<dbReference type="HAMAP" id="MF_03168">
    <property type="entry name" value="Adenylate_kinase_AK2"/>
    <property type="match status" value="1"/>
</dbReference>
<evidence type="ECO:0000256" key="12">
    <source>
        <dbReference type="ARBA" id="ARBA00023049"/>
    </source>
</evidence>
<dbReference type="PRINTS" id="PR00094">
    <property type="entry name" value="ADENYLTKNASE"/>
</dbReference>
<dbReference type="InterPro" id="IPR027417">
    <property type="entry name" value="P-loop_NTPase"/>
</dbReference>
<feature type="binding site" evidence="17">
    <location>
        <position position="578"/>
    </location>
    <ligand>
        <name>Zn(2+)</name>
        <dbReference type="ChEBI" id="CHEBI:29105"/>
        <note>catalytic</note>
    </ligand>
</feature>
<dbReference type="SUPFAM" id="SSF55486">
    <property type="entry name" value="Metalloproteases ('zincins'), catalytic domain"/>
    <property type="match status" value="1"/>
</dbReference>
<comment type="subcellular location">
    <subcellularLocation>
        <location evidence="15">Cytoplasm</location>
        <location evidence="15">Cytosol</location>
    </subcellularLocation>
    <subcellularLocation>
        <location evidence="15">Mitochondrion intermembrane space</location>
    </subcellularLocation>
    <text evidence="15">Predominantly mitochondrial.</text>
</comment>
<comment type="cofactor">
    <cofactor evidence="17">
        <name>Zn(2+)</name>
        <dbReference type="ChEBI" id="CHEBI:29105"/>
    </cofactor>
    <text evidence="17">Binds 1 zinc ion per subunit.</text>
</comment>
<dbReference type="Gene3D" id="1.25.50.20">
    <property type="match status" value="1"/>
</dbReference>
<keyword evidence="3 15" id="KW-0963">Cytoplasm</keyword>
<dbReference type="InterPro" id="IPR045357">
    <property type="entry name" value="Aminopeptidase_N-like_N"/>
</dbReference>
<dbReference type="GO" id="GO:0070006">
    <property type="term" value="F:metalloaminopeptidase activity"/>
    <property type="evidence" value="ECO:0000318"/>
    <property type="project" value="GO_Central"/>
</dbReference>
<dbReference type="CDD" id="cd01428">
    <property type="entry name" value="ADK"/>
    <property type="match status" value="1"/>
</dbReference>
<keyword evidence="5 15" id="KW-0808">Transferase</keyword>
<comment type="similarity">
    <text evidence="15">Belongs to the adenylate kinase family. AK2 subfamily.</text>
</comment>
<keyword evidence="2" id="KW-0031">Aminopeptidase</keyword>
<keyword evidence="8 15" id="KW-0418">Kinase</keyword>
<evidence type="ECO:0000256" key="4">
    <source>
        <dbReference type="ARBA" id="ARBA00022670"/>
    </source>
</evidence>
<protein>
    <recommendedName>
        <fullName evidence="15">Adenylate kinase</fullName>
        <ecNumber evidence="15">2.7.4.3</ecNumber>
    </recommendedName>
    <alternativeName>
        <fullName evidence="15">ATP-AMP transphosphorylase</fullName>
    </alternativeName>
    <alternativeName>
        <fullName evidence="15">ATP:AMP phosphotransferase</fullName>
    </alternativeName>
    <alternativeName>
        <fullName evidence="15">Adenylate kinase cytosolic and mitochondrial</fullName>
    </alternativeName>
    <alternativeName>
        <fullName evidence="15">Adenylate monophosphate kinase</fullName>
    </alternativeName>
</protein>
<dbReference type="GO" id="GO:0005576">
    <property type="term" value="C:extracellular region"/>
    <property type="evidence" value="ECO:0000318"/>
    <property type="project" value="GO_Central"/>
</dbReference>
<evidence type="ECO:0000256" key="8">
    <source>
        <dbReference type="ARBA" id="ARBA00022777"/>
    </source>
</evidence>
<dbReference type="InterPro" id="IPR033690">
    <property type="entry name" value="Adenylat_kinase_CS"/>
</dbReference>
<dbReference type="InterPro" id="IPR007862">
    <property type="entry name" value="Adenylate_kinase_lid-dom"/>
</dbReference>
<feature type="binding site" evidence="17">
    <location>
        <position position="582"/>
    </location>
    <ligand>
        <name>Zn(2+)</name>
        <dbReference type="ChEBI" id="CHEBI:29105"/>
        <note>catalytic</note>
    </ligand>
</feature>
<keyword evidence="12" id="KW-0482">Metalloprotease</keyword>
<dbReference type="Gene3D" id="1.10.390.10">
    <property type="entry name" value="Neutral Protease Domain 2"/>
    <property type="match status" value="1"/>
</dbReference>
<keyword evidence="10 17" id="KW-0862">Zinc</keyword>
<keyword evidence="7 15" id="KW-0547">Nucleotide-binding</keyword>
<evidence type="ECO:0000256" key="11">
    <source>
        <dbReference type="ARBA" id="ARBA00022840"/>
    </source>
</evidence>
<dbReference type="PANTHER" id="PTHR11533">
    <property type="entry name" value="PROTEASE M1 ZINC METALLOPROTEASE"/>
    <property type="match status" value="1"/>
</dbReference>
<evidence type="ECO:0000256" key="10">
    <source>
        <dbReference type="ARBA" id="ARBA00022833"/>
    </source>
</evidence>
<dbReference type="SUPFAM" id="SSF52540">
    <property type="entry name" value="P-loop containing nucleoside triphosphate hydrolases"/>
    <property type="match status" value="1"/>
</dbReference>
<comment type="similarity">
    <text evidence="1">Belongs to the peptidase M1 family.</text>
</comment>
<feature type="binding site" evidence="15">
    <location>
        <position position="186"/>
    </location>
    <ligand>
        <name>AMP</name>
        <dbReference type="ChEBI" id="CHEBI:456215"/>
    </ligand>
</feature>
<organism evidence="19 20">
    <name type="scientific">Pristionchus pacificus</name>
    <name type="common">Parasitic nematode worm</name>
    <dbReference type="NCBI Taxonomy" id="54126"/>
    <lineage>
        <taxon>Eukaryota</taxon>
        <taxon>Metazoa</taxon>
        <taxon>Ecdysozoa</taxon>
        <taxon>Nematoda</taxon>
        <taxon>Chromadorea</taxon>
        <taxon>Rhabditida</taxon>
        <taxon>Rhabditina</taxon>
        <taxon>Diplogasteromorpha</taxon>
        <taxon>Diplogasteroidea</taxon>
        <taxon>Neodiplogasteridae</taxon>
        <taxon>Pristionchus</taxon>
    </lineage>
</organism>
<feature type="region of interest" description="NMPbind" evidence="15">
    <location>
        <begin position="56"/>
        <end position="85"/>
    </location>
</feature>
<dbReference type="InterPro" id="IPR034016">
    <property type="entry name" value="M1_APN-typ"/>
</dbReference>
<comment type="subunit">
    <text evidence="15">Monomer.</text>
</comment>
<dbReference type="CDD" id="cd09601">
    <property type="entry name" value="M1_APN-Q_like"/>
    <property type="match status" value="1"/>
</dbReference>
<evidence type="ECO:0000256" key="7">
    <source>
        <dbReference type="ARBA" id="ARBA00022741"/>
    </source>
</evidence>
<dbReference type="InterPro" id="IPR006259">
    <property type="entry name" value="Adenyl_kin_sub"/>
</dbReference>
<feature type="binding site" evidence="15">
    <location>
        <position position="57"/>
    </location>
    <ligand>
        <name>AMP</name>
        <dbReference type="ChEBI" id="CHEBI:456215"/>
    </ligand>
</feature>
<accession>A0A8R1YGI7</accession>
<feature type="binding site" evidence="15">
    <location>
        <position position="225"/>
    </location>
    <ligand>
        <name>ATP</name>
        <dbReference type="ChEBI" id="CHEBI:30616"/>
    </ligand>
</feature>
<evidence type="ECO:0000256" key="9">
    <source>
        <dbReference type="ARBA" id="ARBA00022801"/>
    </source>
</evidence>
<dbReference type="GO" id="GO:0004017">
    <property type="term" value="F:AMP kinase activity"/>
    <property type="evidence" value="ECO:0007669"/>
    <property type="project" value="UniProtKB-UniRule"/>
</dbReference>
<comment type="function">
    <text evidence="15">Catalyzes the reversible transfer of the terminal phosphate group between ATP and AMP. Plays an important role in cellular energy homeostasis and in adenine nucleotide metabolism. Adenylate kinase activity is critical for regulation of the phosphate utilization and the AMP de novo biosynthesis pathways.</text>
</comment>
<dbReference type="GO" id="GO:0043171">
    <property type="term" value="P:peptide catabolic process"/>
    <property type="evidence" value="ECO:0000318"/>
    <property type="project" value="GO_Central"/>
</dbReference>
<accession>A0A2A6D033</accession>
<dbReference type="InterPro" id="IPR024571">
    <property type="entry name" value="ERAP1-like_C_dom"/>
</dbReference>
<feature type="active site" description="Proton acceptor" evidence="16">
    <location>
        <position position="579"/>
    </location>
</feature>
<name>A0A2A6D033_PRIPA</name>
<feature type="binding site" evidence="15">
    <location>
        <position position="118"/>
    </location>
    <ligand>
        <name>AMP</name>
        <dbReference type="ChEBI" id="CHEBI:456215"/>
    </ligand>
</feature>
<dbReference type="SMR" id="A0A2A6D033"/>